<sequence>MVSWYVSRKNLKVYSFYPAHQHRIEALNLSITSRRNTPSKFLFIARIQGLSLSQVWNCFKINNNTKLLVEKQDPYAQFKHKFLHSVSACFKR</sequence>
<comment type="caution">
    <text evidence="1">The sequence shown here is derived from an EMBL/GenBank/DDBJ whole genome shotgun (WGS) entry which is preliminary data.</text>
</comment>
<protein>
    <submittedName>
        <fullName evidence="1">Uncharacterized protein</fullName>
    </submittedName>
</protein>
<dbReference type="Proteomes" id="UP001152888">
    <property type="component" value="Unassembled WGS sequence"/>
</dbReference>
<proteinExistence type="predicted"/>
<accession>A0A9P0PH90</accession>
<organism evidence="1 2">
    <name type="scientific">Acanthoscelides obtectus</name>
    <name type="common">Bean weevil</name>
    <name type="synonym">Bruchus obtectus</name>
    <dbReference type="NCBI Taxonomy" id="200917"/>
    <lineage>
        <taxon>Eukaryota</taxon>
        <taxon>Metazoa</taxon>
        <taxon>Ecdysozoa</taxon>
        <taxon>Arthropoda</taxon>
        <taxon>Hexapoda</taxon>
        <taxon>Insecta</taxon>
        <taxon>Pterygota</taxon>
        <taxon>Neoptera</taxon>
        <taxon>Endopterygota</taxon>
        <taxon>Coleoptera</taxon>
        <taxon>Polyphaga</taxon>
        <taxon>Cucujiformia</taxon>
        <taxon>Chrysomeloidea</taxon>
        <taxon>Chrysomelidae</taxon>
        <taxon>Bruchinae</taxon>
        <taxon>Bruchini</taxon>
        <taxon>Acanthoscelides</taxon>
    </lineage>
</organism>
<name>A0A9P0PH90_ACAOB</name>
<evidence type="ECO:0000313" key="2">
    <source>
        <dbReference type="Proteomes" id="UP001152888"/>
    </source>
</evidence>
<dbReference type="EMBL" id="CAKOFQ010006983">
    <property type="protein sequence ID" value="CAH1985628.1"/>
    <property type="molecule type" value="Genomic_DNA"/>
</dbReference>
<dbReference type="AlphaFoldDB" id="A0A9P0PH90"/>
<gene>
    <name evidence="1" type="ORF">ACAOBT_LOCUS16783</name>
</gene>
<keyword evidence="2" id="KW-1185">Reference proteome</keyword>
<evidence type="ECO:0000313" key="1">
    <source>
        <dbReference type="EMBL" id="CAH1985628.1"/>
    </source>
</evidence>
<reference evidence="1" key="1">
    <citation type="submission" date="2022-03" db="EMBL/GenBank/DDBJ databases">
        <authorList>
            <person name="Sayadi A."/>
        </authorList>
    </citation>
    <scope>NUCLEOTIDE SEQUENCE</scope>
</reference>